<dbReference type="EMBL" id="JANBUH010000222">
    <property type="protein sequence ID" value="KAJ2753074.1"/>
    <property type="molecule type" value="Genomic_DNA"/>
</dbReference>
<gene>
    <name evidence="1" type="ORF">GGI19_003390</name>
</gene>
<reference evidence="1" key="1">
    <citation type="submission" date="2022-07" db="EMBL/GenBank/DDBJ databases">
        <title>Phylogenomic reconstructions and comparative analyses of Kickxellomycotina fungi.</title>
        <authorList>
            <person name="Reynolds N.K."/>
            <person name="Stajich J.E."/>
            <person name="Barry K."/>
            <person name="Grigoriev I.V."/>
            <person name="Crous P."/>
            <person name="Smith M.E."/>
        </authorList>
    </citation>
    <scope>NUCLEOTIDE SEQUENCE</scope>
    <source>
        <strain evidence="1">BCRC 34297</strain>
    </source>
</reference>
<organism evidence="1 2">
    <name type="scientific">Coemansia pectinata</name>
    <dbReference type="NCBI Taxonomy" id="1052879"/>
    <lineage>
        <taxon>Eukaryota</taxon>
        <taxon>Fungi</taxon>
        <taxon>Fungi incertae sedis</taxon>
        <taxon>Zoopagomycota</taxon>
        <taxon>Kickxellomycotina</taxon>
        <taxon>Kickxellomycetes</taxon>
        <taxon>Kickxellales</taxon>
        <taxon>Kickxellaceae</taxon>
        <taxon>Coemansia</taxon>
    </lineage>
</organism>
<proteinExistence type="predicted"/>
<keyword evidence="2" id="KW-1185">Reference proteome</keyword>
<name>A0A9W8GUB8_9FUNG</name>
<dbReference type="AlphaFoldDB" id="A0A9W8GUB8"/>
<comment type="caution">
    <text evidence="1">The sequence shown here is derived from an EMBL/GenBank/DDBJ whole genome shotgun (WGS) entry which is preliminary data.</text>
</comment>
<sequence>MSFANGHSPTRAAPPGSGQYVSILRRTTGGVLFSDPVYVAPTQTLPDLPDGLQYIVVHPSEVPAKPHTLNELVAASTKTASGAAARSQTSQLFHSPALPQEEDYGCFSSFLPVRDSSLSMLDAADYAMLSTRPADTAATIAISEEANNTQSTEHKEPTQPEVLDNISTNLLRELGLTPADLGFDEQPPQPTTGAMETAEDILNANAALLAELLAMQDSRAQSGDYGQISDKEQAVAAKLQANLARVAAAHSPAQLRPPSAEIQRAACLLLAKNPTSYAGTLPPQRRYAFVSNASASTTFPSTATMAPMQRVPPSKP</sequence>
<accession>A0A9W8GUB8</accession>
<dbReference type="Proteomes" id="UP001140011">
    <property type="component" value="Unassembled WGS sequence"/>
</dbReference>
<evidence type="ECO:0000313" key="2">
    <source>
        <dbReference type="Proteomes" id="UP001140011"/>
    </source>
</evidence>
<protein>
    <submittedName>
        <fullName evidence="1">Uncharacterized protein</fullName>
    </submittedName>
</protein>
<evidence type="ECO:0000313" key="1">
    <source>
        <dbReference type="EMBL" id="KAJ2753074.1"/>
    </source>
</evidence>
<dbReference type="OrthoDB" id="5550319at2759"/>